<comment type="caution">
    <text evidence="2">The sequence shown here is derived from an EMBL/GenBank/DDBJ whole genome shotgun (WGS) entry which is preliminary data.</text>
</comment>
<proteinExistence type="predicted"/>
<protein>
    <submittedName>
        <fullName evidence="2">Uncharacterized protein</fullName>
    </submittedName>
</protein>
<name>A0A855X639_9BACT</name>
<reference evidence="2 3" key="1">
    <citation type="journal article" date="2018" name="ISME J.">
        <title>A methanotrophic archaeon couples anaerobic oxidation of methane to Fe(III) reduction.</title>
        <authorList>
            <person name="Cai C."/>
            <person name="Leu A.O."/>
            <person name="Xie G.J."/>
            <person name="Guo J."/>
            <person name="Feng Y."/>
            <person name="Zhao J.X."/>
            <person name="Tyson G.W."/>
            <person name="Yuan Z."/>
            <person name="Hu S."/>
        </authorList>
    </citation>
    <scope>NUCLEOTIDE SEQUENCE [LARGE SCALE GENOMIC DNA]</scope>
    <source>
        <strain evidence="2">FeB_12</strain>
    </source>
</reference>
<evidence type="ECO:0000256" key="1">
    <source>
        <dbReference type="SAM" id="MobiDB-lite"/>
    </source>
</evidence>
<organism evidence="2 3">
    <name type="scientific">candidate division GN15 bacterium</name>
    <dbReference type="NCBI Taxonomy" id="2072418"/>
    <lineage>
        <taxon>Bacteria</taxon>
        <taxon>candidate division GN15</taxon>
    </lineage>
</organism>
<dbReference type="EMBL" id="PQAP01000081">
    <property type="protein sequence ID" value="PWB72551.1"/>
    <property type="molecule type" value="Genomic_DNA"/>
</dbReference>
<dbReference type="AlphaFoldDB" id="A0A855X639"/>
<dbReference type="Proteomes" id="UP000250918">
    <property type="component" value="Unassembled WGS sequence"/>
</dbReference>
<gene>
    <name evidence="2" type="ORF">C3F09_06515</name>
</gene>
<evidence type="ECO:0000313" key="2">
    <source>
        <dbReference type="EMBL" id="PWB72551.1"/>
    </source>
</evidence>
<evidence type="ECO:0000313" key="3">
    <source>
        <dbReference type="Proteomes" id="UP000250918"/>
    </source>
</evidence>
<accession>A0A855X639</accession>
<sequence length="159" mass="17603">MMLVRFRVAGKLVLPEPPSAWVDLAHQIAAHQSVAASLRTALARLVFDSWALPEPVGVRGGAAIEQRRVRFESSPVTVDLRAEHLKSGWAFVAQVTGVEHGQARLNADRKVLALDEHGICQWSDPKPPKKLTVVTSTHSVELPELTWRTKPPRKPRDDS</sequence>
<feature type="region of interest" description="Disordered" evidence="1">
    <location>
        <begin position="135"/>
        <end position="159"/>
    </location>
</feature>